<evidence type="ECO:0000313" key="2">
    <source>
        <dbReference type="Proteomes" id="UP000468707"/>
    </source>
</evidence>
<gene>
    <name evidence="1" type="ORF">GTK07_08335</name>
</gene>
<dbReference type="CDD" id="cd20694">
    <property type="entry name" value="CdiI_Ct-like"/>
    <property type="match status" value="1"/>
</dbReference>
<organism evidence="1 2">
    <name type="scientific">Flagellimonas sediminis</name>
    <dbReference type="NCBI Taxonomy" id="2696468"/>
    <lineage>
        <taxon>Bacteria</taxon>
        <taxon>Pseudomonadati</taxon>
        <taxon>Bacteroidota</taxon>
        <taxon>Flavobacteriia</taxon>
        <taxon>Flavobacteriales</taxon>
        <taxon>Flavobacteriaceae</taxon>
        <taxon>Flagellimonas</taxon>
    </lineage>
</organism>
<evidence type="ECO:0000313" key="1">
    <source>
        <dbReference type="EMBL" id="NDV43334.1"/>
    </source>
</evidence>
<sequence length="118" mass="13321">MEYEEIPHNPSPEKLSLGETTPLEEKITGLLGLVLYGEDYDLAMEKSLEFSNSPDNLLKGCAFICFGHLARLYGKLDLEKVIPIFKANQHTEDPVLKGKMEDAISDITFFLKVEDLFL</sequence>
<accession>A0A6I5KR14</accession>
<comment type="caution">
    <text evidence="1">The sequence shown here is derived from an EMBL/GenBank/DDBJ whole genome shotgun (WGS) entry which is preliminary data.</text>
</comment>
<name>A0A6I5KR14_9FLAO</name>
<evidence type="ECO:0008006" key="3">
    <source>
        <dbReference type="Google" id="ProtNLM"/>
    </source>
</evidence>
<dbReference type="AlphaFoldDB" id="A0A6I5KR14"/>
<keyword evidence="2" id="KW-1185">Reference proteome</keyword>
<reference evidence="1 2" key="1">
    <citation type="submission" date="2020-01" db="EMBL/GenBank/DDBJ databases">
        <title>Muricauda sediminis sp.nov. 40Bstr401.</title>
        <authorList>
            <person name="Xue Z."/>
            <person name="Zhu S."/>
            <person name="Ren N."/>
            <person name="Chen T."/>
            <person name="Chen X."/>
            <person name="Chen J."/>
            <person name="Yang J."/>
        </authorList>
    </citation>
    <scope>NUCLEOTIDE SEQUENCE [LARGE SCALE GENOMIC DNA]</scope>
    <source>
        <strain evidence="1 2">40Bstr401</strain>
    </source>
</reference>
<protein>
    <recommendedName>
        <fullName evidence="3">HEAT repeat domain-containing protein</fullName>
    </recommendedName>
</protein>
<dbReference type="InterPro" id="IPR049796">
    <property type="entry name" value="CdiI_Ct-like"/>
</dbReference>
<proteinExistence type="predicted"/>
<dbReference type="Proteomes" id="UP000468707">
    <property type="component" value="Unassembled WGS sequence"/>
</dbReference>
<dbReference type="RefSeq" id="WP_163634827.1">
    <property type="nucleotide sequence ID" value="NZ_JAAAMI010000003.1"/>
</dbReference>
<dbReference type="EMBL" id="JAAAMI010000003">
    <property type="protein sequence ID" value="NDV43334.1"/>
    <property type="molecule type" value="Genomic_DNA"/>
</dbReference>